<dbReference type="Proteomes" id="UP001328107">
    <property type="component" value="Unassembled WGS sequence"/>
</dbReference>
<dbReference type="AlphaFoldDB" id="A0AAN5I371"/>
<keyword evidence="2" id="KW-1185">Reference proteome</keyword>
<reference evidence="2" key="1">
    <citation type="submission" date="2022-10" db="EMBL/GenBank/DDBJ databases">
        <title>Genome assembly of Pristionchus species.</title>
        <authorList>
            <person name="Yoshida K."/>
            <person name="Sommer R.J."/>
        </authorList>
    </citation>
    <scope>NUCLEOTIDE SEQUENCE [LARGE SCALE GENOMIC DNA]</scope>
    <source>
        <strain evidence="2">RS5460</strain>
    </source>
</reference>
<organism evidence="1 2">
    <name type="scientific">Pristionchus mayeri</name>
    <dbReference type="NCBI Taxonomy" id="1317129"/>
    <lineage>
        <taxon>Eukaryota</taxon>
        <taxon>Metazoa</taxon>
        <taxon>Ecdysozoa</taxon>
        <taxon>Nematoda</taxon>
        <taxon>Chromadorea</taxon>
        <taxon>Rhabditida</taxon>
        <taxon>Rhabditina</taxon>
        <taxon>Diplogasteromorpha</taxon>
        <taxon>Diplogasteroidea</taxon>
        <taxon>Neodiplogasteridae</taxon>
        <taxon>Pristionchus</taxon>
    </lineage>
</organism>
<protein>
    <submittedName>
        <fullName evidence="1">Uncharacterized protein</fullName>
    </submittedName>
</protein>
<evidence type="ECO:0000313" key="2">
    <source>
        <dbReference type="Proteomes" id="UP001328107"/>
    </source>
</evidence>
<name>A0AAN5I371_9BILA</name>
<sequence length="73" mass="8208">DTFFTHCPELLYVSVASPTGTFALFAWDPISNESHYSVTEDVNIEKAQFFGRDNLTALPKLCAYTKETDIKCV</sequence>
<accession>A0AAN5I371</accession>
<proteinExistence type="predicted"/>
<feature type="non-terminal residue" evidence="1">
    <location>
        <position position="73"/>
    </location>
</feature>
<feature type="non-terminal residue" evidence="1">
    <location>
        <position position="1"/>
    </location>
</feature>
<comment type="caution">
    <text evidence="1">The sequence shown here is derived from an EMBL/GenBank/DDBJ whole genome shotgun (WGS) entry which is preliminary data.</text>
</comment>
<dbReference type="EMBL" id="BTRK01000004">
    <property type="protein sequence ID" value="GMR50009.1"/>
    <property type="molecule type" value="Genomic_DNA"/>
</dbReference>
<evidence type="ECO:0000313" key="1">
    <source>
        <dbReference type="EMBL" id="GMR50009.1"/>
    </source>
</evidence>
<gene>
    <name evidence="1" type="ORF">PMAYCL1PPCAC_20204</name>
</gene>